<feature type="region of interest" description="Disordered" evidence="11">
    <location>
        <begin position="43"/>
        <end position="177"/>
    </location>
</feature>
<evidence type="ECO:0000256" key="7">
    <source>
        <dbReference type="ARBA" id="ARBA00022927"/>
    </source>
</evidence>
<feature type="domain" description="TonB C-terminal" evidence="12">
    <location>
        <begin position="159"/>
        <end position="248"/>
    </location>
</feature>
<dbReference type="Proteomes" id="UP000545386">
    <property type="component" value="Unassembled WGS sequence"/>
</dbReference>
<evidence type="ECO:0000313" key="13">
    <source>
        <dbReference type="EMBL" id="MBC2768324.1"/>
    </source>
</evidence>
<feature type="compositionally biased region" description="Low complexity" evidence="11">
    <location>
        <begin position="127"/>
        <end position="152"/>
    </location>
</feature>
<dbReference type="GO" id="GO:0015031">
    <property type="term" value="P:protein transport"/>
    <property type="evidence" value="ECO:0007669"/>
    <property type="project" value="UniProtKB-UniRule"/>
</dbReference>
<keyword evidence="8" id="KW-1133">Transmembrane helix</keyword>
<evidence type="ECO:0000256" key="6">
    <source>
        <dbReference type="ARBA" id="ARBA00022692"/>
    </source>
</evidence>
<evidence type="ECO:0000256" key="4">
    <source>
        <dbReference type="ARBA" id="ARBA00022475"/>
    </source>
</evidence>
<dbReference type="Gene3D" id="3.30.1150.10">
    <property type="match status" value="1"/>
</dbReference>
<name>A0A842HK49_9BURK</name>
<evidence type="ECO:0000256" key="2">
    <source>
        <dbReference type="ARBA" id="ARBA00006555"/>
    </source>
</evidence>
<keyword evidence="4 10" id="KW-1003">Cell membrane</keyword>
<keyword evidence="3 10" id="KW-0813">Transport</keyword>
<evidence type="ECO:0000256" key="3">
    <source>
        <dbReference type="ARBA" id="ARBA00022448"/>
    </source>
</evidence>
<dbReference type="GO" id="GO:0031992">
    <property type="term" value="F:energy transducer activity"/>
    <property type="evidence" value="ECO:0007669"/>
    <property type="project" value="InterPro"/>
</dbReference>
<comment type="similarity">
    <text evidence="2 10">Belongs to the TonB family.</text>
</comment>
<protein>
    <recommendedName>
        <fullName evidence="10">Protein TonB</fullName>
    </recommendedName>
</protein>
<evidence type="ECO:0000256" key="1">
    <source>
        <dbReference type="ARBA" id="ARBA00004383"/>
    </source>
</evidence>
<dbReference type="InterPro" id="IPR051045">
    <property type="entry name" value="TonB-dependent_transducer"/>
</dbReference>
<dbReference type="InterPro" id="IPR003538">
    <property type="entry name" value="TonB"/>
</dbReference>
<keyword evidence="10" id="KW-0735">Signal-anchor</keyword>
<evidence type="ECO:0000256" key="10">
    <source>
        <dbReference type="RuleBase" id="RU362123"/>
    </source>
</evidence>
<dbReference type="EMBL" id="JACJUU010000001">
    <property type="protein sequence ID" value="MBC2768324.1"/>
    <property type="molecule type" value="Genomic_DNA"/>
</dbReference>
<dbReference type="InterPro" id="IPR006260">
    <property type="entry name" value="TonB/TolA_C"/>
</dbReference>
<keyword evidence="9" id="KW-0472">Membrane</keyword>
<feature type="compositionally biased region" description="Acidic residues" evidence="11">
    <location>
        <begin position="58"/>
        <end position="92"/>
    </location>
</feature>
<keyword evidence="14" id="KW-1185">Reference proteome</keyword>
<feature type="compositionally biased region" description="Basic and acidic residues" evidence="11">
    <location>
        <begin position="101"/>
        <end position="113"/>
    </location>
</feature>
<dbReference type="SUPFAM" id="SSF74653">
    <property type="entry name" value="TolA/TonB C-terminal domain"/>
    <property type="match status" value="1"/>
</dbReference>
<dbReference type="PROSITE" id="PS52015">
    <property type="entry name" value="TONB_CTD"/>
    <property type="match status" value="1"/>
</dbReference>
<comment type="subcellular location">
    <subcellularLocation>
        <location evidence="1 10">Cell inner membrane</location>
        <topology evidence="1 10">Single-pass membrane protein</topology>
        <orientation evidence="1 10">Periplasmic side</orientation>
    </subcellularLocation>
</comment>
<accession>A0A842HK49</accession>
<dbReference type="GO" id="GO:0055085">
    <property type="term" value="P:transmembrane transport"/>
    <property type="evidence" value="ECO:0007669"/>
    <property type="project" value="InterPro"/>
</dbReference>
<evidence type="ECO:0000256" key="11">
    <source>
        <dbReference type="SAM" id="MobiDB-lite"/>
    </source>
</evidence>
<dbReference type="AlphaFoldDB" id="A0A842HK49"/>
<dbReference type="GO" id="GO:0030288">
    <property type="term" value="C:outer membrane-bounded periplasmic space"/>
    <property type="evidence" value="ECO:0007669"/>
    <property type="project" value="InterPro"/>
</dbReference>
<dbReference type="PANTHER" id="PTHR33446">
    <property type="entry name" value="PROTEIN TONB-RELATED"/>
    <property type="match status" value="1"/>
</dbReference>
<keyword evidence="5 10" id="KW-0997">Cell inner membrane</keyword>
<dbReference type="GO" id="GO:0015891">
    <property type="term" value="P:siderophore transport"/>
    <property type="evidence" value="ECO:0007669"/>
    <property type="project" value="InterPro"/>
</dbReference>
<evidence type="ECO:0000259" key="12">
    <source>
        <dbReference type="PROSITE" id="PS52015"/>
    </source>
</evidence>
<keyword evidence="7 10" id="KW-0653">Protein transport</keyword>
<dbReference type="GO" id="GO:0098797">
    <property type="term" value="C:plasma membrane protein complex"/>
    <property type="evidence" value="ECO:0007669"/>
    <property type="project" value="TreeGrafter"/>
</dbReference>
<gene>
    <name evidence="13" type="ORF">GTU67_00145</name>
</gene>
<evidence type="ECO:0000256" key="5">
    <source>
        <dbReference type="ARBA" id="ARBA00022519"/>
    </source>
</evidence>
<reference evidence="13 14" key="1">
    <citation type="submission" date="2020-08" db="EMBL/GenBank/DDBJ databases">
        <title>Paraeoetvoesia sp. YC-7-48 draft genome sequence.</title>
        <authorList>
            <person name="Yao L."/>
        </authorList>
    </citation>
    <scope>NUCLEOTIDE SEQUENCE [LARGE SCALE GENOMIC DNA]</scope>
    <source>
        <strain evidence="14">YC-7-48</strain>
    </source>
</reference>
<comment type="function">
    <text evidence="10">Interacts with outer membrane receptor proteins that carry out high-affinity binding and energy dependent uptake into the periplasmic space of specific substrates. It could act to transduce energy from the cytoplasmic membrane to specific energy-requiring processes in the outer membrane, resulting in the release into the periplasm of ligands bound by these outer membrane proteins.</text>
</comment>
<organism evidence="13 14">
    <name type="scientific">Pusillimonas minor</name>
    <dbReference type="NCBI Taxonomy" id="2697024"/>
    <lineage>
        <taxon>Bacteria</taxon>
        <taxon>Pseudomonadati</taxon>
        <taxon>Pseudomonadota</taxon>
        <taxon>Betaproteobacteria</taxon>
        <taxon>Burkholderiales</taxon>
        <taxon>Alcaligenaceae</taxon>
        <taxon>Pusillimonas</taxon>
    </lineage>
</organism>
<dbReference type="PRINTS" id="PR01374">
    <property type="entry name" value="TONBPROTEIN"/>
</dbReference>
<evidence type="ECO:0000256" key="9">
    <source>
        <dbReference type="ARBA" id="ARBA00023136"/>
    </source>
</evidence>
<dbReference type="NCBIfam" id="TIGR01352">
    <property type="entry name" value="tonB_Cterm"/>
    <property type="match status" value="1"/>
</dbReference>
<dbReference type="PANTHER" id="PTHR33446:SF2">
    <property type="entry name" value="PROTEIN TONB"/>
    <property type="match status" value="1"/>
</dbReference>
<comment type="caution">
    <text evidence="13">The sequence shown here is derived from an EMBL/GenBank/DDBJ whole genome shotgun (WGS) entry which is preliminary data.</text>
</comment>
<evidence type="ECO:0000313" key="14">
    <source>
        <dbReference type="Proteomes" id="UP000545386"/>
    </source>
</evidence>
<keyword evidence="6" id="KW-0812">Transmembrane</keyword>
<dbReference type="InterPro" id="IPR037682">
    <property type="entry name" value="TonB_C"/>
</dbReference>
<dbReference type="Pfam" id="PF03544">
    <property type="entry name" value="TonB_C"/>
    <property type="match status" value="1"/>
</dbReference>
<proteinExistence type="inferred from homology"/>
<evidence type="ECO:0000256" key="8">
    <source>
        <dbReference type="ARBA" id="ARBA00022989"/>
    </source>
</evidence>
<sequence>MVGVHLAVAAAIWLSSDHEPDIELPDTAAIQFVEIAEEFVEPAPTDVAMTEPVLEPVVEPEPEPIPEPEPEPEPIPEPEPEPIPEPEPEPVPEPEMVVPEPKPKPKPKPEPKPQPKPRPKPKPKPAAEPATPAPATGKAPDAAAPKAPVAPVDPDRPRFVSQVDYAGRRPVPDYPRLSVRRGETGRVIVRVLISPSGSVDQVSVRKSSGHSRLDDAALQAAKSARFKPYKENGVALPALADIPFDFVL</sequence>